<dbReference type="Pfam" id="PF12802">
    <property type="entry name" value="MarR_2"/>
    <property type="match status" value="1"/>
</dbReference>
<dbReference type="Proteomes" id="UP000319732">
    <property type="component" value="Unassembled WGS sequence"/>
</dbReference>
<dbReference type="InterPro" id="IPR023187">
    <property type="entry name" value="Tscrpt_reg_MarR-type_CS"/>
</dbReference>
<gene>
    <name evidence="5" type="ORF">FKG94_16580</name>
</gene>
<dbReference type="InterPro" id="IPR036390">
    <property type="entry name" value="WH_DNA-bd_sf"/>
</dbReference>
<dbReference type="GO" id="GO:0003700">
    <property type="term" value="F:DNA-binding transcription factor activity"/>
    <property type="evidence" value="ECO:0007669"/>
    <property type="project" value="InterPro"/>
</dbReference>
<evidence type="ECO:0000256" key="1">
    <source>
        <dbReference type="ARBA" id="ARBA00023015"/>
    </source>
</evidence>
<organism evidence="5 6">
    <name type="scientific">Exilibacterium tricleocarpae</name>
    <dbReference type="NCBI Taxonomy" id="2591008"/>
    <lineage>
        <taxon>Bacteria</taxon>
        <taxon>Pseudomonadati</taxon>
        <taxon>Pseudomonadota</taxon>
        <taxon>Gammaproteobacteria</taxon>
        <taxon>Cellvibrionales</taxon>
        <taxon>Cellvibrionaceae</taxon>
        <taxon>Exilibacterium</taxon>
    </lineage>
</organism>
<dbReference type="OrthoDB" id="32523at2"/>
<dbReference type="SUPFAM" id="SSF46785">
    <property type="entry name" value="Winged helix' DNA-binding domain"/>
    <property type="match status" value="1"/>
</dbReference>
<evidence type="ECO:0000313" key="5">
    <source>
        <dbReference type="EMBL" id="TQV74222.1"/>
    </source>
</evidence>
<keyword evidence="1" id="KW-0805">Transcription regulation</keyword>
<dbReference type="GO" id="GO:0003677">
    <property type="term" value="F:DNA binding"/>
    <property type="evidence" value="ECO:0007669"/>
    <property type="project" value="UniProtKB-KW"/>
</dbReference>
<keyword evidence="2" id="KW-0238">DNA-binding</keyword>
<dbReference type="InterPro" id="IPR039422">
    <property type="entry name" value="MarR/SlyA-like"/>
</dbReference>
<comment type="caution">
    <text evidence="5">The sequence shown here is derived from an EMBL/GenBank/DDBJ whole genome shotgun (WGS) entry which is preliminary data.</text>
</comment>
<evidence type="ECO:0000256" key="2">
    <source>
        <dbReference type="ARBA" id="ARBA00023125"/>
    </source>
</evidence>
<reference evidence="5 6" key="1">
    <citation type="submission" date="2019-06" db="EMBL/GenBank/DDBJ databases">
        <title>Whole genome sequence for Cellvibrionaceae sp. R142.</title>
        <authorList>
            <person name="Wang G."/>
        </authorList>
    </citation>
    <scope>NUCLEOTIDE SEQUENCE [LARGE SCALE GENOMIC DNA]</scope>
    <source>
        <strain evidence="5 6">R142</strain>
    </source>
</reference>
<dbReference type="InterPro" id="IPR000835">
    <property type="entry name" value="HTH_MarR-typ"/>
</dbReference>
<dbReference type="EMBL" id="VHSG01000017">
    <property type="protein sequence ID" value="TQV74222.1"/>
    <property type="molecule type" value="Genomic_DNA"/>
</dbReference>
<dbReference type="PANTHER" id="PTHR33164:SF64">
    <property type="entry name" value="TRANSCRIPTIONAL REGULATOR SLYA"/>
    <property type="match status" value="1"/>
</dbReference>
<dbReference type="RefSeq" id="WP_142905445.1">
    <property type="nucleotide sequence ID" value="NZ_ML660096.1"/>
</dbReference>
<sequence length="173" mass="18766">MAISQGGGAIVRLSGIETGNLPSTRSHEKALSSNIIEDTIGFALHHASYLFKGAMKQAFGGAGFDVTPEEFVMLFMLPAKGINQGELVRKSLKDKTNVTRLLTRMEAKGLLKRTQHETSGRQQVVLITKAGDQLRSRLMPVAQQAIAAATRGIDGRDIETARKVLEDIADNLH</sequence>
<proteinExistence type="predicted"/>
<evidence type="ECO:0000256" key="3">
    <source>
        <dbReference type="ARBA" id="ARBA00023163"/>
    </source>
</evidence>
<accession>A0A545TAH9</accession>
<dbReference type="PROSITE" id="PS01117">
    <property type="entry name" value="HTH_MARR_1"/>
    <property type="match status" value="1"/>
</dbReference>
<dbReference type="PROSITE" id="PS50995">
    <property type="entry name" value="HTH_MARR_2"/>
    <property type="match status" value="1"/>
</dbReference>
<evidence type="ECO:0000313" key="6">
    <source>
        <dbReference type="Proteomes" id="UP000319732"/>
    </source>
</evidence>
<keyword evidence="3" id="KW-0804">Transcription</keyword>
<dbReference type="PANTHER" id="PTHR33164">
    <property type="entry name" value="TRANSCRIPTIONAL REGULATOR, MARR FAMILY"/>
    <property type="match status" value="1"/>
</dbReference>
<dbReference type="SMART" id="SM00347">
    <property type="entry name" value="HTH_MARR"/>
    <property type="match status" value="1"/>
</dbReference>
<dbReference type="Gene3D" id="1.10.10.10">
    <property type="entry name" value="Winged helix-like DNA-binding domain superfamily/Winged helix DNA-binding domain"/>
    <property type="match status" value="1"/>
</dbReference>
<dbReference type="InterPro" id="IPR036388">
    <property type="entry name" value="WH-like_DNA-bd_sf"/>
</dbReference>
<evidence type="ECO:0000259" key="4">
    <source>
        <dbReference type="PROSITE" id="PS50995"/>
    </source>
</evidence>
<name>A0A545TAH9_9GAMM</name>
<dbReference type="AlphaFoldDB" id="A0A545TAH9"/>
<keyword evidence="6" id="KW-1185">Reference proteome</keyword>
<feature type="domain" description="HTH marR-type" evidence="4">
    <location>
        <begin position="37"/>
        <end position="170"/>
    </location>
</feature>
<protein>
    <submittedName>
        <fullName evidence="5">MarR family transcriptional regulator</fullName>
    </submittedName>
</protein>
<dbReference type="GO" id="GO:0006950">
    <property type="term" value="P:response to stress"/>
    <property type="evidence" value="ECO:0007669"/>
    <property type="project" value="TreeGrafter"/>
</dbReference>